<feature type="region of interest" description="Disordered" evidence="1">
    <location>
        <begin position="1"/>
        <end position="80"/>
    </location>
</feature>
<protein>
    <recommendedName>
        <fullName evidence="4">Transcription factor domain-containing protein</fullName>
    </recommendedName>
</protein>
<feature type="compositionally biased region" description="Polar residues" evidence="1">
    <location>
        <begin position="14"/>
        <end position="24"/>
    </location>
</feature>
<reference evidence="2 3" key="1">
    <citation type="submission" date="2016-04" db="EMBL/GenBank/DDBJ databases">
        <title>Draft genome of Fonsecaea erecta CBS 125763.</title>
        <authorList>
            <person name="Weiss V.A."/>
            <person name="Vicente V.A."/>
            <person name="Raittz R.T."/>
            <person name="Moreno L.F."/>
            <person name="De Souza E.M."/>
            <person name="Pedrosa F.O."/>
            <person name="Steffens M.B."/>
            <person name="Faoro H."/>
            <person name="Tadra-Sfeir M.Z."/>
            <person name="Najafzadeh M.J."/>
            <person name="Felipe M.S."/>
            <person name="Teixeira M."/>
            <person name="Sun J."/>
            <person name="Xi L."/>
            <person name="Gomes R."/>
            <person name="De Azevedo C.M."/>
            <person name="Salgado C.G."/>
            <person name="Da Silva M.B."/>
            <person name="Nascimento M.F."/>
            <person name="Queiroz-Telles F."/>
            <person name="Attili D.S."/>
            <person name="Gorbushina A."/>
        </authorList>
    </citation>
    <scope>NUCLEOTIDE SEQUENCE [LARGE SCALE GENOMIC DNA]</scope>
    <source>
        <strain evidence="2 3">CBS 125763</strain>
    </source>
</reference>
<name>A0A178ZX01_9EURO</name>
<dbReference type="OrthoDB" id="5620at2759"/>
<dbReference type="Pfam" id="PF11951">
    <property type="entry name" value="Fungal_trans_2"/>
    <property type="match status" value="1"/>
</dbReference>
<evidence type="ECO:0008006" key="4">
    <source>
        <dbReference type="Google" id="ProtNLM"/>
    </source>
</evidence>
<accession>A0A178ZX01</accession>
<feature type="compositionally biased region" description="Low complexity" evidence="1">
    <location>
        <begin position="1"/>
        <end position="13"/>
    </location>
</feature>
<comment type="caution">
    <text evidence="2">The sequence shown here is derived from an EMBL/GenBank/DDBJ whole genome shotgun (WGS) entry which is preliminary data.</text>
</comment>
<dbReference type="RefSeq" id="XP_018697681.1">
    <property type="nucleotide sequence ID" value="XM_018831802.1"/>
</dbReference>
<evidence type="ECO:0000256" key="1">
    <source>
        <dbReference type="SAM" id="MobiDB-lite"/>
    </source>
</evidence>
<dbReference type="InterPro" id="IPR021858">
    <property type="entry name" value="Fun_TF"/>
</dbReference>
<sequence length="505" mass="55828">MKNNNSNNNSNKNPSWGSVRSKLTQDGYMYRMKLGNPTPNASSSSQPAHRRHSSSTSSSSVNAQSSIPTEPVPVRSAGNEMLADGGSAAFQTVIELLEHWNLGDNFRRDHELDPNSTFEFLFQCYAPFAIHRRYKTILFEPGDFLDGVMLHDTMVAKAVLVWAADMRERFESGRQGAKEVLLSQRNDVIRELRERISSPESCASDAVMMTILLLVGTELLHDNIDAMGTHLGALRHIIQLRGGMESPSLSKWVKIPLLQFENFLNYRHFDHVKSSSFGGASPMAEVSRRQPSPVSRERLAKLPPGFTELFRSTAVKVQVLHLVERMAQWILQAADLPGTGADGEQTAAIVHAMTLDAFRAFDLLQRQDQLDETERLLVLGLFSFCIFMNSEAIYSVMEWAQRLHCMGLVGKPIAPITNERRAGMIWVSAILMATGGDGSPACQLGRQIQSACNRGVDAVGLQVTLQTSQRYFWDQDLTRRLTGGTVGSSSGGSSSMQGKFFGEGV</sequence>
<evidence type="ECO:0000313" key="3">
    <source>
        <dbReference type="Proteomes" id="UP000078343"/>
    </source>
</evidence>
<dbReference type="EMBL" id="LVYI01000001">
    <property type="protein sequence ID" value="OAP64314.1"/>
    <property type="molecule type" value="Genomic_DNA"/>
</dbReference>
<dbReference type="AlphaFoldDB" id="A0A178ZX01"/>
<feature type="region of interest" description="Disordered" evidence="1">
    <location>
        <begin position="484"/>
        <end position="505"/>
    </location>
</feature>
<keyword evidence="3" id="KW-1185">Reference proteome</keyword>
<evidence type="ECO:0000313" key="2">
    <source>
        <dbReference type="EMBL" id="OAP64314.1"/>
    </source>
</evidence>
<proteinExistence type="predicted"/>
<dbReference type="GeneID" id="30004456"/>
<gene>
    <name evidence="2" type="ORF">AYL99_00286</name>
</gene>
<feature type="compositionally biased region" description="Polar residues" evidence="1">
    <location>
        <begin position="37"/>
        <end position="47"/>
    </location>
</feature>
<feature type="compositionally biased region" description="Low complexity" evidence="1">
    <location>
        <begin position="54"/>
        <end position="66"/>
    </location>
</feature>
<dbReference type="Proteomes" id="UP000078343">
    <property type="component" value="Unassembled WGS sequence"/>
</dbReference>
<dbReference type="PANTHER" id="PTHR37540:SF5">
    <property type="entry name" value="TRANSCRIPTION FACTOR DOMAIN-CONTAINING PROTEIN"/>
    <property type="match status" value="1"/>
</dbReference>
<organism evidence="2 3">
    <name type="scientific">Fonsecaea erecta</name>
    <dbReference type="NCBI Taxonomy" id="1367422"/>
    <lineage>
        <taxon>Eukaryota</taxon>
        <taxon>Fungi</taxon>
        <taxon>Dikarya</taxon>
        <taxon>Ascomycota</taxon>
        <taxon>Pezizomycotina</taxon>
        <taxon>Eurotiomycetes</taxon>
        <taxon>Chaetothyriomycetidae</taxon>
        <taxon>Chaetothyriales</taxon>
        <taxon>Herpotrichiellaceae</taxon>
        <taxon>Fonsecaea</taxon>
    </lineage>
</organism>
<dbReference type="PANTHER" id="PTHR37540">
    <property type="entry name" value="TRANSCRIPTION FACTOR (ACR-2), PUTATIVE-RELATED-RELATED"/>
    <property type="match status" value="1"/>
</dbReference>